<dbReference type="InterPro" id="IPR050111">
    <property type="entry name" value="C-type_lectin/snaclec_domain"/>
</dbReference>
<dbReference type="Gene3D" id="3.10.100.10">
    <property type="entry name" value="Mannose-Binding Protein A, subunit A"/>
    <property type="match status" value="1"/>
</dbReference>
<keyword evidence="4" id="KW-1185">Reference proteome</keyword>
<dbReference type="CDD" id="cd03590">
    <property type="entry name" value="CLECT_DC-SIGN_like"/>
    <property type="match status" value="1"/>
</dbReference>
<reference evidence="5" key="1">
    <citation type="submission" date="2025-08" db="UniProtKB">
        <authorList>
            <consortium name="RefSeq"/>
        </authorList>
    </citation>
    <scope>IDENTIFICATION</scope>
</reference>
<keyword evidence="1" id="KW-0430">Lectin</keyword>
<dbReference type="FunCoup" id="A0A6J2VKS5">
    <property type="interactions" value="813"/>
</dbReference>
<dbReference type="InterPro" id="IPR001304">
    <property type="entry name" value="C-type_lectin-like"/>
</dbReference>
<evidence type="ECO:0000259" key="3">
    <source>
        <dbReference type="PROSITE" id="PS50041"/>
    </source>
</evidence>
<dbReference type="GeneID" id="115813366"/>
<organism evidence="4 5">
    <name type="scientific">Chanos chanos</name>
    <name type="common">Milkfish</name>
    <name type="synonym">Mugil chanos</name>
    <dbReference type="NCBI Taxonomy" id="29144"/>
    <lineage>
        <taxon>Eukaryota</taxon>
        <taxon>Metazoa</taxon>
        <taxon>Chordata</taxon>
        <taxon>Craniata</taxon>
        <taxon>Vertebrata</taxon>
        <taxon>Euteleostomi</taxon>
        <taxon>Actinopterygii</taxon>
        <taxon>Neopterygii</taxon>
        <taxon>Teleostei</taxon>
        <taxon>Ostariophysi</taxon>
        <taxon>Gonorynchiformes</taxon>
        <taxon>Chanidae</taxon>
        <taxon>Chanos</taxon>
    </lineage>
</organism>
<keyword evidence="2" id="KW-1133">Transmembrane helix</keyword>
<dbReference type="InParanoid" id="A0A6J2VKS5"/>
<accession>A0A6J2VKS5</accession>
<evidence type="ECO:0000313" key="5">
    <source>
        <dbReference type="RefSeq" id="XP_030631871.1"/>
    </source>
</evidence>
<dbReference type="PANTHER" id="PTHR22803">
    <property type="entry name" value="MANNOSE, PHOSPHOLIPASE, LECTIN RECEPTOR RELATED"/>
    <property type="match status" value="1"/>
</dbReference>
<keyword evidence="5" id="KW-0675">Receptor</keyword>
<dbReference type="SMART" id="SM00034">
    <property type="entry name" value="CLECT"/>
    <property type="match status" value="1"/>
</dbReference>
<dbReference type="PROSITE" id="PS50041">
    <property type="entry name" value="C_TYPE_LECTIN_2"/>
    <property type="match status" value="1"/>
</dbReference>
<sequence length="303" mass="34730">MKDDVAPANKSVTVSNDYCDDIDFETREEGALWKTGPSSRFAAVPFVGQSRRNTCVFGTLMAIIVLALIITVSVGNTKVDRKFSDVEKKVANMTDFLHSKIEQLEKKDYEVVSDAAQLEDQLHLLEEEVHDMTYNLKGMEKVETLAESVSQLMCSFNRLIHNNTNHVCCPMGWSLYSGFCYFFSEEGKPWYTARDDCQSKNADLLVLKSAEERRFVVSRTMPLYYWLGLTDEEDQEWKWVDGTTYKLDRSEWMPGQPDNWRAHGLGGGEDCAHFHRDGRYNDDHCSRKYRYVCKVSSSGLVIT</sequence>
<dbReference type="Proteomes" id="UP000504632">
    <property type="component" value="Chromosome 5"/>
</dbReference>
<evidence type="ECO:0000313" key="4">
    <source>
        <dbReference type="Proteomes" id="UP000504632"/>
    </source>
</evidence>
<dbReference type="InterPro" id="IPR033989">
    <property type="entry name" value="CD209-like_CTLD"/>
</dbReference>
<dbReference type="RefSeq" id="XP_030631871.1">
    <property type="nucleotide sequence ID" value="XM_030776011.1"/>
</dbReference>
<evidence type="ECO:0000256" key="1">
    <source>
        <dbReference type="ARBA" id="ARBA00022734"/>
    </source>
</evidence>
<dbReference type="SUPFAM" id="SSF56436">
    <property type="entry name" value="C-type lectin-like"/>
    <property type="match status" value="1"/>
</dbReference>
<keyword evidence="2" id="KW-0812">Transmembrane</keyword>
<protein>
    <submittedName>
        <fullName evidence="5">Asialoglycoprotein receptor 1</fullName>
    </submittedName>
</protein>
<dbReference type="OrthoDB" id="2142683at2759"/>
<feature type="domain" description="C-type lectin" evidence="3">
    <location>
        <begin position="176"/>
        <end position="294"/>
    </location>
</feature>
<dbReference type="InterPro" id="IPR016186">
    <property type="entry name" value="C-type_lectin-like/link_sf"/>
</dbReference>
<proteinExistence type="predicted"/>
<keyword evidence="2" id="KW-0472">Membrane</keyword>
<dbReference type="AlphaFoldDB" id="A0A6J2VKS5"/>
<feature type="transmembrane region" description="Helical" evidence="2">
    <location>
        <begin position="55"/>
        <end position="75"/>
    </location>
</feature>
<dbReference type="InterPro" id="IPR016187">
    <property type="entry name" value="CTDL_fold"/>
</dbReference>
<evidence type="ECO:0000256" key="2">
    <source>
        <dbReference type="SAM" id="Phobius"/>
    </source>
</evidence>
<name>A0A6J2VKS5_CHACN</name>
<dbReference type="Pfam" id="PF00059">
    <property type="entry name" value="Lectin_C"/>
    <property type="match status" value="1"/>
</dbReference>
<dbReference type="CTD" id="101882127"/>
<dbReference type="GO" id="GO:0030246">
    <property type="term" value="F:carbohydrate binding"/>
    <property type="evidence" value="ECO:0007669"/>
    <property type="project" value="UniProtKB-KW"/>
</dbReference>
<dbReference type="PRINTS" id="PR01504">
    <property type="entry name" value="PNCREATITSAP"/>
</dbReference>
<gene>
    <name evidence="5" type="primary">asgr1a</name>
</gene>